<reference evidence="1 2" key="1">
    <citation type="submission" date="2019-02" db="EMBL/GenBank/DDBJ databases">
        <title>Genome sequencing of Clostridium botulinum clinical isolates.</title>
        <authorList>
            <person name="Brunt J."/>
            <person name="Van Vliet A.H.M."/>
            <person name="Stringer S.C."/>
            <person name="Grant K.A."/>
            <person name="Carter A.C."/>
            <person name="Peck M.W."/>
        </authorList>
    </citation>
    <scope>NUCLEOTIDE SEQUENCE [LARGE SCALE GENOMIC DNA]</scope>
    <source>
        <strain evidence="1 2">H113700579</strain>
    </source>
</reference>
<dbReference type="EMBL" id="SGKU01000018">
    <property type="protein sequence ID" value="NFA42583.1"/>
    <property type="molecule type" value="Genomic_DNA"/>
</dbReference>
<gene>
    <name evidence="1" type="ORF">EXM65_08330</name>
</gene>
<organism evidence="1 2">
    <name type="scientific">Clostridium botulinum</name>
    <dbReference type="NCBI Taxonomy" id="1491"/>
    <lineage>
        <taxon>Bacteria</taxon>
        <taxon>Bacillati</taxon>
        <taxon>Bacillota</taxon>
        <taxon>Clostridia</taxon>
        <taxon>Eubacteriales</taxon>
        <taxon>Clostridiaceae</taxon>
        <taxon>Clostridium</taxon>
    </lineage>
</organism>
<dbReference type="Gene3D" id="3.40.50.300">
    <property type="entry name" value="P-loop containing nucleotide triphosphate hydrolases"/>
    <property type="match status" value="1"/>
</dbReference>
<evidence type="ECO:0000313" key="1">
    <source>
        <dbReference type="EMBL" id="NFA42583.1"/>
    </source>
</evidence>
<accession>A0A6M0SMS4</accession>
<proteinExistence type="predicted"/>
<comment type="caution">
    <text evidence="1">The sequence shown here is derived from an EMBL/GenBank/DDBJ whole genome shotgun (WGS) entry which is preliminary data.</text>
</comment>
<dbReference type="InterPro" id="IPR027417">
    <property type="entry name" value="P-loop_NTPase"/>
</dbReference>
<dbReference type="Proteomes" id="UP000472355">
    <property type="component" value="Unassembled WGS sequence"/>
</dbReference>
<sequence length="641" mass="74573">MNLQYINKDYPYTFIGVLPSYDSILKDESVEECYKSKGRVFFNQYGELQFVLKVINEIPDVIKSEYDSVYFTAYGNSILEWNDNINNSLEKRIEEFTAFLEKKLILFKLYISSKEYHRFKVSSTNSCILKDMPEGINKESRLLLVPQYEKSQIDLEKKIVNKSNLELSNFIENSKEYAPIIINKNTIYGSFKHIKLTSRGYECLQESEIKKIKLDLESDIIKNHIILYDGCMYIEENFLYSILIDNWLNEGEVVTGVIETPLVDDDESEYSTNEKSESERLKESEEDFLINLKNKALSEHLVYSEEDLINFHTAIKTGNLVILSGMSGTGKSKLVEIYAKSLGIYNKDQYLMIPVKPNWNDDSDLIGFLDTINNVYRPSSSGLVDLLIQADESREKDKIFLVCFDEMNLSRVEYYFSEFLSILEQDTSRRKLTIYNPNIESRVFNSNIYKSEIHIGPNVIFVGTINTDETTFSLSDKVLDRATVIKSDIGSFRTWKETANSQEHIDSNSILKQEDFFKWINNSNKVILTDRELDFLQKFNEYLNQINPAVGVGYRVLYQINRYISNIPSDKIERQHSFDLQIVQKVLPKLRGSSDVLEQFIGEDKKINKLIEEYIDVSEFKKSKKVLEVKQKEMEEHGFVC</sequence>
<name>A0A6M0SMS4_CLOBO</name>
<dbReference type="AlphaFoldDB" id="A0A6M0SMS4"/>
<evidence type="ECO:0000313" key="2">
    <source>
        <dbReference type="Proteomes" id="UP000472355"/>
    </source>
</evidence>
<dbReference type="SUPFAM" id="SSF52540">
    <property type="entry name" value="P-loop containing nucleoside triphosphate hydrolases"/>
    <property type="match status" value="1"/>
</dbReference>
<evidence type="ECO:0008006" key="3">
    <source>
        <dbReference type="Google" id="ProtNLM"/>
    </source>
</evidence>
<protein>
    <recommendedName>
        <fullName evidence="3">AAA family ATPase</fullName>
    </recommendedName>
</protein>